<dbReference type="AlphaFoldDB" id="A0A5C4T2B4"/>
<feature type="signal peptide" evidence="1">
    <location>
        <begin position="1"/>
        <end position="27"/>
    </location>
</feature>
<evidence type="ECO:0000313" key="5">
    <source>
        <dbReference type="Proteomes" id="UP000307943"/>
    </source>
</evidence>
<dbReference type="Gene3D" id="1.10.10.2520">
    <property type="entry name" value="Cell wall hydrolase SleB, domain 1"/>
    <property type="match status" value="1"/>
</dbReference>
<keyword evidence="4" id="KW-0378">Hydrolase</keyword>
<dbReference type="SUPFAM" id="SSF47090">
    <property type="entry name" value="PGBD-like"/>
    <property type="match status" value="1"/>
</dbReference>
<dbReference type="InterPro" id="IPR036366">
    <property type="entry name" value="PGBDSf"/>
</dbReference>
<accession>A0A5C4T2B4</accession>
<dbReference type="InterPro" id="IPR002477">
    <property type="entry name" value="Peptidoglycan-bd-like"/>
</dbReference>
<gene>
    <name evidence="4" type="ORF">FE784_26465</name>
</gene>
<dbReference type="Gene3D" id="6.20.240.60">
    <property type="match status" value="1"/>
</dbReference>
<evidence type="ECO:0000259" key="2">
    <source>
        <dbReference type="Pfam" id="PF01471"/>
    </source>
</evidence>
<dbReference type="OrthoDB" id="9785345at2"/>
<dbReference type="RefSeq" id="WP_139605266.1">
    <property type="nucleotide sequence ID" value="NZ_VDCQ01000046.1"/>
</dbReference>
<protein>
    <submittedName>
        <fullName evidence="4">Cell wall hydrolase</fullName>
    </submittedName>
</protein>
<organism evidence="4 5">
    <name type="scientific">Paenibacillus hemerocallicola</name>
    <dbReference type="NCBI Taxonomy" id="1172614"/>
    <lineage>
        <taxon>Bacteria</taxon>
        <taxon>Bacillati</taxon>
        <taxon>Bacillota</taxon>
        <taxon>Bacilli</taxon>
        <taxon>Bacillales</taxon>
        <taxon>Paenibacillaceae</taxon>
        <taxon>Paenibacillus</taxon>
    </lineage>
</organism>
<keyword evidence="1" id="KW-0732">Signal</keyword>
<feature type="domain" description="Cell wall hydrolase SleB" evidence="3">
    <location>
        <begin position="115"/>
        <end position="212"/>
    </location>
</feature>
<dbReference type="Pfam" id="PF07486">
    <property type="entry name" value="Hydrolase_2"/>
    <property type="match status" value="1"/>
</dbReference>
<dbReference type="EMBL" id="VDCQ01000046">
    <property type="protein sequence ID" value="TNJ63212.1"/>
    <property type="molecule type" value="Genomic_DNA"/>
</dbReference>
<feature type="chain" id="PRO_5023114744" evidence="1">
    <location>
        <begin position="28"/>
        <end position="214"/>
    </location>
</feature>
<evidence type="ECO:0000259" key="3">
    <source>
        <dbReference type="Pfam" id="PF07486"/>
    </source>
</evidence>
<proteinExistence type="predicted"/>
<feature type="domain" description="Peptidoglycan binding-like" evidence="2">
    <location>
        <begin position="36"/>
        <end position="90"/>
    </location>
</feature>
<sequence length="214" mass="23104">MKKGSVLVSFISCFIIGLAAMTTSAYALTLKQGAQSEHVLDLQQRLGALGIFKAGITGYYGSKTNEAVKMFQSQSGLPSTGVADDATLSELNKAVEPDSTVLEQMAKMIHSEARGESFLGQVAVGAVILNRVQSDKFPDSITEVIFQPGQFTSIRDGQFNLTPSPMAFEAAKAALNGSDPTDGALYYYNPEIATSSWSKKRPIKIRIDRHVFTQ</sequence>
<keyword evidence="5" id="KW-1185">Reference proteome</keyword>
<dbReference type="GO" id="GO:0016787">
    <property type="term" value="F:hydrolase activity"/>
    <property type="evidence" value="ECO:0007669"/>
    <property type="project" value="UniProtKB-KW"/>
</dbReference>
<evidence type="ECO:0000313" key="4">
    <source>
        <dbReference type="EMBL" id="TNJ63212.1"/>
    </source>
</evidence>
<dbReference type="InterPro" id="IPR036365">
    <property type="entry name" value="PGBD-like_sf"/>
</dbReference>
<dbReference type="Gene3D" id="1.10.101.10">
    <property type="entry name" value="PGBD-like superfamily/PGBD"/>
    <property type="match status" value="1"/>
</dbReference>
<dbReference type="InterPro" id="IPR011105">
    <property type="entry name" value="Cell_wall_hydrolase_SleB"/>
</dbReference>
<name>A0A5C4T2B4_9BACL</name>
<dbReference type="InterPro" id="IPR042047">
    <property type="entry name" value="SleB_dom1"/>
</dbReference>
<comment type="caution">
    <text evidence="4">The sequence shown here is derived from an EMBL/GenBank/DDBJ whole genome shotgun (WGS) entry which is preliminary data.</text>
</comment>
<reference evidence="4 5" key="1">
    <citation type="submission" date="2019-05" db="EMBL/GenBank/DDBJ databases">
        <title>We sequenced the genome of Paenibacillus hemerocallicola KCTC 33185 for further insight into its adaptation and study the phylogeny of Paenibacillus.</title>
        <authorList>
            <person name="Narsing Rao M.P."/>
        </authorList>
    </citation>
    <scope>NUCLEOTIDE SEQUENCE [LARGE SCALE GENOMIC DNA]</scope>
    <source>
        <strain evidence="4 5">KCTC 33185</strain>
    </source>
</reference>
<dbReference type="Proteomes" id="UP000307943">
    <property type="component" value="Unassembled WGS sequence"/>
</dbReference>
<evidence type="ECO:0000256" key="1">
    <source>
        <dbReference type="SAM" id="SignalP"/>
    </source>
</evidence>
<dbReference type="Pfam" id="PF01471">
    <property type="entry name" value="PG_binding_1"/>
    <property type="match status" value="1"/>
</dbReference>